<evidence type="ECO:0000256" key="2">
    <source>
        <dbReference type="ARBA" id="ARBA00023163"/>
    </source>
</evidence>
<dbReference type="Proteomes" id="UP000324611">
    <property type="component" value="Unassembled WGS sequence"/>
</dbReference>
<dbReference type="Pfam" id="PF12833">
    <property type="entry name" value="HTH_18"/>
    <property type="match status" value="1"/>
</dbReference>
<accession>A0A5B2VRV5</accession>
<dbReference type="Pfam" id="PF01965">
    <property type="entry name" value="DJ-1_PfpI"/>
    <property type="match status" value="1"/>
</dbReference>
<dbReference type="AlphaFoldDB" id="A0A5B2VRV5"/>
<dbReference type="PANTHER" id="PTHR43130:SF3">
    <property type="entry name" value="HTH-TYPE TRANSCRIPTIONAL REGULATOR RV1931C"/>
    <property type="match status" value="1"/>
</dbReference>
<dbReference type="InterPro" id="IPR002818">
    <property type="entry name" value="DJ-1/PfpI"/>
</dbReference>
<dbReference type="SUPFAM" id="SSF46689">
    <property type="entry name" value="Homeodomain-like"/>
    <property type="match status" value="2"/>
</dbReference>
<evidence type="ECO:0000313" key="4">
    <source>
        <dbReference type="EMBL" id="KAA2240937.1"/>
    </source>
</evidence>
<keyword evidence="2" id="KW-0804">Transcription</keyword>
<dbReference type="CDD" id="cd03138">
    <property type="entry name" value="GATase1_AraC_2"/>
    <property type="match status" value="1"/>
</dbReference>
<reference evidence="4 5" key="2">
    <citation type="submission" date="2019-09" db="EMBL/GenBank/DDBJ databases">
        <authorList>
            <person name="Jin C."/>
        </authorList>
    </citation>
    <scope>NUCLEOTIDE SEQUENCE [LARGE SCALE GENOMIC DNA]</scope>
    <source>
        <strain evidence="4 5">BN140078</strain>
    </source>
</reference>
<dbReference type="InterPro" id="IPR029062">
    <property type="entry name" value="Class_I_gatase-like"/>
</dbReference>
<dbReference type="GO" id="GO:0043565">
    <property type="term" value="F:sequence-specific DNA binding"/>
    <property type="evidence" value="ECO:0007669"/>
    <property type="project" value="InterPro"/>
</dbReference>
<evidence type="ECO:0000256" key="1">
    <source>
        <dbReference type="ARBA" id="ARBA00023015"/>
    </source>
</evidence>
<evidence type="ECO:0000313" key="5">
    <source>
        <dbReference type="Proteomes" id="UP000324611"/>
    </source>
</evidence>
<reference evidence="4 5" key="1">
    <citation type="submission" date="2019-09" db="EMBL/GenBank/DDBJ databases">
        <title>Chitinophaga ginsengihumi sp. nov., isolated from soil of ginseng rhizosphere.</title>
        <authorList>
            <person name="Lee J."/>
        </authorList>
    </citation>
    <scope>NUCLEOTIDE SEQUENCE [LARGE SCALE GENOMIC DNA]</scope>
    <source>
        <strain evidence="4 5">BN140078</strain>
    </source>
</reference>
<dbReference type="InterPro" id="IPR009057">
    <property type="entry name" value="Homeodomain-like_sf"/>
</dbReference>
<proteinExistence type="predicted"/>
<name>A0A5B2VRV5_9BACT</name>
<dbReference type="GO" id="GO:0003700">
    <property type="term" value="F:DNA-binding transcription factor activity"/>
    <property type="evidence" value="ECO:0007669"/>
    <property type="project" value="InterPro"/>
</dbReference>
<dbReference type="InterPro" id="IPR052158">
    <property type="entry name" value="INH-QAR"/>
</dbReference>
<feature type="domain" description="HTH araC/xylS-type" evidence="3">
    <location>
        <begin position="221"/>
        <end position="319"/>
    </location>
</feature>
<evidence type="ECO:0000259" key="3">
    <source>
        <dbReference type="PROSITE" id="PS01124"/>
    </source>
</evidence>
<dbReference type="SUPFAM" id="SSF52317">
    <property type="entry name" value="Class I glutamine amidotransferase-like"/>
    <property type="match status" value="1"/>
</dbReference>
<dbReference type="SMART" id="SM00342">
    <property type="entry name" value="HTH_ARAC"/>
    <property type="match status" value="1"/>
</dbReference>
<sequence length="327" mass="37255">MKHVSILVPEGEGSLIDVIGAYKAFRRVNQYLEDNDQDPMFTVQLVGASRNMSIEGGLFSVHPHLRLEEVERTDLIIIPAISWNFSASLARNQALLPWIVQQYRQGAEVASMCIGGFLLAATGLLNGKSCSTHWMAADVFRRMFPEVNLVVEKVITDEQGIYTNGGAFSFVNLLLYLIEKYCGRKTAIYCSKVFEVDIDRNCQSPFTMFSGLKDHQDEEIKRAQLFIENNVDKKISIGQLATQFGIGRRNFDRRFIKATHNTPAEYLQRVKIEAAKKMLETSRKTVNEVMYEVGYIDLKAFREVFKRITGLSPLEYRNKYNKEAVVL</sequence>
<dbReference type="EMBL" id="VUOC01000004">
    <property type="protein sequence ID" value="KAA2240937.1"/>
    <property type="molecule type" value="Genomic_DNA"/>
</dbReference>
<dbReference type="InterPro" id="IPR018060">
    <property type="entry name" value="HTH_AraC"/>
</dbReference>
<keyword evidence="1" id="KW-0805">Transcription regulation</keyword>
<keyword evidence="5" id="KW-1185">Reference proteome</keyword>
<dbReference type="Gene3D" id="1.10.10.60">
    <property type="entry name" value="Homeodomain-like"/>
    <property type="match status" value="2"/>
</dbReference>
<organism evidence="4 5">
    <name type="scientific">Chitinophaga agrisoli</name>
    <dbReference type="NCBI Taxonomy" id="2607653"/>
    <lineage>
        <taxon>Bacteria</taxon>
        <taxon>Pseudomonadati</taxon>
        <taxon>Bacteroidota</taxon>
        <taxon>Chitinophagia</taxon>
        <taxon>Chitinophagales</taxon>
        <taxon>Chitinophagaceae</taxon>
        <taxon>Chitinophaga</taxon>
    </lineage>
</organism>
<protein>
    <submittedName>
        <fullName evidence="4">Helix-turn-helix domain-containing protein</fullName>
    </submittedName>
</protein>
<comment type="caution">
    <text evidence="4">The sequence shown here is derived from an EMBL/GenBank/DDBJ whole genome shotgun (WGS) entry which is preliminary data.</text>
</comment>
<gene>
    <name evidence="4" type="ORF">F0L74_24830</name>
</gene>
<dbReference type="Gene3D" id="3.40.50.880">
    <property type="match status" value="1"/>
</dbReference>
<dbReference type="PANTHER" id="PTHR43130">
    <property type="entry name" value="ARAC-FAMILY TRANSCRIPTIONAL REGULATOR"/>
    <property type="match status" value="1"/>
</dbReference>
<dbReference type="PROSITE" id="PS01124">
    <property type="entry name" value="HTH_ARAC_FAMILY_2"/>
    <property type="match status" value="1"/>
</dbReference>